<protein>
    <submittedName>
        <fullName evidence="1">Uncharacterized protein</fullName>
    </submittedName>
</protein>
<dbReference type="Proteomes" id="UP000614714">
    <property type="component" value="Unassembled WGS sequence"/>
</dbReference>
<evidence type="ECO:0000313" key="1">
    <source>
        <dbReference type="EMBL" id="MBJ6749896.1"/>
    </source>
</evidence>
<gene>
    <name evidence="1" type="ORF">JFN91_06690</name>
</gene>
<dbReference type="RefSeq" id="WP_199388441.1">
    <property type="nucleotide sequence ID" value="NZ_JAEMHL010000003.1"/>
</dbReference>
<sequence>MTEKLCVVCLKRFTGSVAAVAVHELDDRINNPPTPHGILSGSSRPPVRAENLGLCPEHQEYYDEGLVAVIEIFTVRNQEEYNAVASHAEGRTGNMLYLPKEMVQKLADFPPNNAAVFCERESFERIKNASKDVWS</sequence>
<name>A0ABS0YC41_9BACT</name>
<dbReference type="EMBL" id="JAEMHL010000003">
    <property type="protein sequence ID" value="MBJ6749896.1"/>
    <property type="molecule type" value="Genomic_DNA"/>
</dbReference>
<proteinExistence type="predicted"/>
<organism evidence="1 2">
    <name type="scientific">Geomonas anaerohicana</name>
    <dbReference type="NCBI Taxonomy" id="2798583"/>
    <lineage>
        <taxon>Bacteria</taxon>
        <taxon>Pseudomonadati</taxon>
        <taxon>Thermodesulfobacteriota</taxon>
        <taxon>Desulfuromonadia</taxon>
        <taxon>Geobacterales</taxon>
        <taxon>Geobacteraceae</taxon>
        <taxon>Geomonas</taxon>
    </lineage>
</organism>
<comment type="caution">
    <text evidence="1">The sequence shown here is derived from an EMBL/GenBank/DDBJ whole genome shotgun (WGS) entry which is preliminary data.</text>
</comment>
<reference evidence="1 2" key="1">
    <citation type="submission" date="2020-12" db="EMBL/GenBank/DDBJ databases">
        <title>Geomonas sp. Red421, isolated from paddy soil.</title>
        <authorList>
            <person name="Xu Z."/>
            <person name="Zhang Z."/>
            <person name="Masuda Y."/>
            <person name="Itoh H."/>
            <person name="Senoo K."/>
        </authorList>
    </citation>
    <scope>NUCLEOTIDE SEQUENCE [LARGE SCALE GENOMIC DNA]</scope>
    <source>
        <strain evidence="1 2">Red421</strain>
    </source>
</reference>
<keyword evidence="2" id="KW-1185">Reference proteome</keyword>
<accession>A0ABS0YC41</accession>
<evidence type="ECO:0000313" key="2">
    <source>
        <dbReference type="Proteomes" id="UP000614714"/>
    </source>
</evidence>